<accession>X1C4E9</accession>
<organism evidence="1">
    <name type="scientific">marine sediment metagenome</name>
    <dbReference type="NCBI Taxonomy" id="412755"/>
    <lineage>
        <taxon>unclassified sequences</taxon>
        <taxon>metagenomes</taxon>
        <taxon>ecological metagenomes</taxon>
    </lineage>
</organism>
<dbReference type="EMBL" id="BART01009653">
    <property type="protein sequence ID" value="GAG79246.1"/>
    <property type="molecule type" value="Genomic_DNA"/>
</dbReference>
<proteinExistence type="predicted"/>
<evidence type="ECO:0000313" key="1">
    <source>
        <dbReference type="EMBL" id="GAG79246.1"/>
    </source>
</evidence>
<comment type="caution">
    <text evidence="1">The sequence shown here is derived from an EMBL/GenBank/DDBJ whole genome shotgun (WGS) entry which is preliminary data.</text>
</comment>
<protein>
    <submittedName>
        <fullName evidence="1">Uncharacterized protein</fullName>
    </submittedName>
</protein>
<feature type="non-terminal residue" evidence="1">
    <location>
        <position position="107"/>
    </location>
</feature>
<name>X1C4E9_9ZZZZ</name>
<reference evidence="1" key="1">
    <citation type="journal article" date="2014" name="Front. Microbiol.">
        <title>High frequency of phylogenetically diverse reductive dehalogenase-homologous genes in deep subseafloor sedimentary metagenomes.</title>
        <authorList>
            <person name="Kawai M."/>
            <person name="Futagami T."/>
            <person name="Toyoda A."/>
            <person name="Takaki Y."/>
            <person name="Nishi S."/>
            <person name="Hori S."/>
            <person name="Arai W."/>
            <person name="Tsubouchi T."/>
            <person name="Morono Y."/>
            <person name="Uchiyama I."/>
            <person name="Ito T."/>
            <person name="Fujiyama A."/>
            <person name="Inagaki F."/>
            <person name="Takami H."/>
        </authorList>
    </citation>
    <scope>NUCLEOTIDE SEQUENCE</scope>
    <source>
        <strain evidence="1">Expedition CK06-06</strain>
    </source>
</reference>
<dbReference type="AlphaFoldDB" id="X1C4E9"/>
<gene>
    <name evidence="1" type="ORF">S01H4_21333</name>
</gene>
<sequence length="107" mass="12019">MKMNEKDKIVRYYSLNQENLDRTLKAQFEFFMECASDELKEEARTKLGVPRLLSLSAEQLREAIEEIIENSRFTYEVGNPPIAVGGISVENATAGITTLFAAGEQEA</sequence>